<protein>
    <submittedName>
        <fullName evidence="1">Uncharacterized protein</fullName>
    </submittedName>
</protein>
<comment type="caution">
    <text evidence="1">The sequence shown here is derived from an EMBL/GenBank/DDBJ whole genome shotgun (WGS) entry which is preliminary data.</text>
</comment>
<gene>
    <name evidence="1" type="ORF">GCM10007415_37390</name>
</gene>
<proteinExistence type="predicted"/>
<dbReference type="AlphaFoldDB" id="A0A917I012"/>
<evidence type="ECO:0000313" key="1">
    <source>
        <dbReference type="EMBL" id="GGG98336.1"/>
    </source>
</evidence>
<accession>A0A917I012</accession>
<dbReference type="Proteomes" id="UP000660862">
    <property type="component" value="Unassembled WGS sequence"/>
</dbReference>
<evidence type="ECO:0000313" key="2">
    <source>
        <dbReference type="Proteomes" id="UP000660862"/>
    </source>
</evidence>
<reference evidence="1" key="2">
    <citation type="submission" date="2020-09" db="EMBL/GenBank/DDBJ databases">
        <authorList>
            <person name="Sun Q."/>
            <person name="Zhou Y."/>
        </authorList>
    </citation>
    <scope>NUCLEOTIDE SEQUENCE</scope>
    <source>
        <strain evidence="1">CGMCC 1.12195</strain>
    </source>
</reference>
<reference evidence="1" key="1">
    <citation type="journal article" date="2014" name="Int. J. Syst. Evol. Microbiol.">
        <title>Complete genome sequence of Corynebacterium casei LMG S-19264T (=DSM 44701T), isolated from a smear-ripened cheese.</title>
        <authorList>
            <consortium name="US DOE Joint Genome Institute (JGI-PGF)"/>
            <person name="Walter F."/>
            <person name="Albersmeier A."/>
            <person name="Kalinowski J."/>
            <person name="Ruckert C."/>
        </authorList>
    </citation>
    <scope>NUCLEOTIDE SEQUENCE</scope>
    <source>
        <strain evidence="1">CGMCC 1.12195</strain>
    </source>
</reference>
<organism evidence="1 2">
    <name type="scientific">Parapedobacter pyrenivorans</name>
    <dbReference type="NCBI Taxonomy" id="1305674"/>
    <lineage>
        <taxon>Bacteria</taxon>
        <taxon>Pseudomonadati</taxon>
        <taxon>Bacteroidota</taxon>
        <taxon>Sphingobacteriia</taxon>
        <taxon>Sphingobacteriales</taxon>
        <taxon>Sphingobacteriaceae</taxon>
        <taxon>Parapedobacter</taxon>
    </lineage>
</organism>
<keyword evidence="2" id="KW-1185">Reference proteome</keyword>
<dbReference type="EMBL" id="BMER01000004">
    <property type="protein sequence ID" value="GGG98336.1"/>
    <property type="molecule type" value="Genomic_DNA"/>
</dbReference>
<sequence>MYNYKKNYFALEGTSYNKICFIFAMELTKNENFESYLYEKFYSFMHTFYSYLRYGFCSGIDYRKH</sequence>
<name>A0A917I012_9SPHI</name>